<evidence type="ECO:0000256" key="2">
    <source>
        <dbReference type="ARBA" id="ARBA00023002"/>
    </source>
</evidence>
<accession>A0A0W0RIU9</accession>
<dbReference type="InterPro" id="IPR015590">
    <property type="entry name" value="Aldehyde_DH_dom"/>
</dbReference>
<dbReference type="InterPro" id="IPR012394">
    <property type="entry name" value="Aldehyde_DH_NAD(P)"/>
</dbReference>
<dbReference type="SUPFAM" id="SSF53720">
    <property type="entry name" value="ALDH-like"/>
    <property type="match status" value="1"/>
</dbReference>
<dbReference type="PANTHER" id="PTHR43570:SF16">
    <property type="entry name" value="ALDEHYDE DEHYDROGENASE TYPE III, ISOFORM Q"/>
    <property type="match status" value="1"/>
</dbReference>
<dbReference type="FunFam" id="3.40.309.10:FF:000003">
    <property type="entry name" value="Aldehyde dehydrogenase"/>
    <property type="match status" value="1"/>
</dbReference>
<protein>
    <recommendedName>
        <fullName evidence="4">Aldehyde dehydrogenase</fullName>
    </recommendedName>
</protein>
<dbReference type="PIRSF" id="PIRSF036492">
    <property type="entry name" value="ALDH"/>
    <property type="match status" value="1"/>
</dbReference>
<keyword evidence="10" id="KW-1185">Reference proteome</keyword>
<dbReference type="GO" id="GO:0004029">
    <property type="term" value="F:aldehyde dehydrogenase (NAD+) activity"/>
    <property type="evidence" value="ECO:0007669"/>
    <property type="project" value="TreeGrafter"/>
</dbReference>
<feature type="domain" description="Aldehyde dehydrogenase" evidence="8">
    <location>
        <begin position="15"/>
        <end position="427"/>
    </location>
</feature>
<gene>
    <name evidence="9" type="primary">ywdH</name>
    <name evidence="9" type="ORF">Lboz_2551</name>
</gene>
<reference evidence="9 10" key="1">
    <citation type="submission" date="2015-11" db="EMBL/GenBank/DDBJ databases">
        <title>Genomic analysis of 38 Legionella species identifies large and diverse effector repertoires.</title>
        <authorList>
            <person name="Burstein D."/>
            <person name="Amaro F."/>
            <person name="Zusman T."/>
            <person name="Lifshitz Z."/>
            <person name="Cohen O."/>
            <person name="Gilbert J.A."/>
            <person name="Pupko T."/>
            <person name="Shuman H.A."/>
            <person name="Segal G."/>
        </authorList>
    </citation>
    <scope>NUCLEOTIDE SEQUENCE [LARGE SCALE GENOMIC DNA]</scope>
    <source>
        <strain evidence="9 10">WIGA</strain>
    </source>
</reference>
<evidence type="ECO:0000256" key="1">
    <source>
        <dbReference type="ARBA" id="ARBA00009986"/>
    </source>
</evidence>
<dbReference type="AlphaFoldDB" id="A0A0W0RIU9"/>
<dbReference type="PATRIC" id="fig|447.4.peg.2710"/>
<dbReference type="OrthoDB" id="9812625at2"/>
<dbReference type="EMBL" id="LNXU01000032">
    <property type="protein sequence ID" value="KTC70974.1"/>
    <property type="molecule type" value="Genomic_DNA"/>
</dbReference>
<dbReference type="PROSITE" id="PS00070">
    <property type="entry name" value="ALDEHYDE_DEHYDR_CYS"/>
    <property type="match status" value="1"/>
</dbReference>
<dbReference type="InterPro" id="IPR016161">
    <property type="entry name" value="Ald_DH/histidinol_DH"/>
</dbReference>
<evidence type="ECO:0000256" key="4">
    <source>
        <dbReference type="PIRNR" id="PIRNR036492"/>
    </source>
</evidence>
<dbReference type="Gene3D" id="3.40.309.10">
    <property type="entry name" value="Aldehyde Dehydrogenase, Chain A, domain 2"/>
    <property type="match status" value="1"/>
</dbReference>
<evidence type="ECO:0000256" key="3">
    <source>
        <dbReference type="ARBA" id="ARBA00023027"/>
    </source>
</evidence>
<dbReference type="InterPro" id="IPR029510">
    <property type="entry name" value="Ald_DH_CS_GLU"/>
</dbReference>
<dbReference type="FunFam" id="3.40.605.10:FF:000004">
    <property type="entry name" value="Aldehyde dehydrogenase"/>
    <property type="match status" value="1"/>
</dbReference>
<dbReference type="PANTHER" id="PTHR43570">
    <property type="entry name" value="ALDEHYDE DEHYDROGENASE"/>
    <property type="match status" value="1"/>
</dbReference>
<dbReference type="InterPro" id="IPR016163">
    <property type="entry name" value="Ald_DH_C"/>
</dbReference>
<organism evidence="9 10">
    <name type="scientific">Legionella bozemanae</name>
    <name type="common">Fluoribacter bozemanae</name>
    <dbReference type="NCBI Taxonomy" id="447"/>
    <lineage>
        <taxon>Bacteria</taxon>
        <taxon>Pseudomonadati</taxon>
        <taxon>Pseudomonadota</taxon>
        <taxon>Gammaproteobacteria</taxon>
        <taxon>Legionellales</taxon>
        <taxon>Legionellaceae</taxon>
        <taxon>Legionella</taxon>
    </lineage>
</organism>
<dbReference type="InterPro" id="IPR016162">
    <property type="entry name" value="Ald_DH_N"/>
</dbReference>
<dbReference type="GO" id="GO:0005737">
    <property type="term" value="C:cytoplasm"/>
    <property type="evidence" value="ECO:0007669"/>
    <property type="project" value="TreeGrafter"/>
</dbReference>
<dbReference type="STRING" id="447.Lboz_2551"/>
<dbReference type="RefSeq" id="WP_058460157.1">
    <property type="nucleotide sequence ID" value="NZ_CAAAIY010000005.1"/>
</dbReference>
<evidence type="ECO:0000259" key="8">
    <source>
        <dbReference type="Pfam" id="PF00171"/>
    </source>
</evidence>
<keyword evidence="2 4" id="KW-0560">Oxidoreductase</keyword>
<evidence type="ECO:0000256" key="7">
    <source>
        <dbReference type="RuleBase" id="RU003345"/>
    </source>
</evidence>
<evidence type="ECO:0000256" key="6">
    <source>
        <dbReference type="PROSITE-ProRule" id="PRU10007"/>
    </source>
</evidence>
<dbReference type="InterPro" id="IPR016160">
    <property type="entry name" value="Ald_DH_CS_CYS"/>
</dbReference>
<dbReference type="Pfam" id="PF00171">
    <property type="entry name" value="Aldedh"/>
    <property type="match status" value="1"/>
</dbReference>
<sequence length="456" mass="51326">MNIHTVVEEQRKFAAEGQAKNIDFRKQQLQKLKAIIKQNEQLLYEALYADIKKSQFETYLTELAMVYHELELAIKSVHKWAKPKATRTELVLQPGKSFILPEPYGTTLIIGAWNYPYQLTLSPLIAAMAAGNTSIIKPSELPQNTSSALAKIINQNFDPAYLYVVEGDATATQELLSFRFDKLFFTGSTTVGKIVAKAAAEHLTPVTLELGGKSPCLVFADADLKISAQRIVWGKFLNAGQTCIAPDYLLVEESIYQPLLEELKNQIDTIIGPNPLESESYVRIINQKHVQRLKKLIDPQKLFTGGQVIETENYIAPTILKDVSFADEIMKEEIFGPILPIIPFTDLQTVLQEIKQRPRPLSLYIFGKNSSVQTQILHEVSFGGGCINDVIMHICNSHLPFGGIGESGIGNYHGEAGFKTFSHFKSILKRPFWFELPIKYRPYKQWKLKIIRALLG</sequence>
<proteinExistence type="inferred from homology"/>
<dbReference type="CDD" id="cd07136">
    <property type="entry name" value="ALDH_YwdH-P39616"/>
    <property type="match status" value="1"/>
</dbReference>
<dbReference type="Proteomes" id="UP000054695">
    <property type="component" value="Unassembled WGS sequence"/>
</dbReference>
<name>A0A0W0RIU9_LEGBO</name>
<keyword evidence="3" id="KW-0520">NAD</keyword>
<feature type="active site" evidence="5">
    <location>
        <position position="243"/>
    </location>
</feature>
<evidence type="ECO:0000313" key="10">
    <source>
        <dbReference type="Proteomes" id="UP000054695"/>
    </source>
</evidence>
<dbReference type="Gene3D" id="3.40.605.10">
    <property type="entry name" value="Aldehyde Dehydrogenase, Chain A, domain 1"/>
    <property type="match status" value="1"/>
</dbReference>
<comment type="similarity">
    <text evidence="1 4 7">Belongs to the aldehyde dehydrogenase family.</text>
</comment>
<dbReference type="GO" id="GO:0006081">
    <property type="term" value="P:aldehyde metabolic process"/>
    <property type="evidence" value="ECO:0007669"/>
    <property type="project" value="InterPro"/>
</dbReference>
<evidence type="ECO:0000313" key="9">
    <source>
        <dbReference type="EMBL" id="KTC70974.1"/>
    </source>
</evidence>
<comment type="caution">
    <text evidence="9">The sequence shown here is derived from an EMBL/GenBank/DDBJ whole genome shotgun (WGS) entry which is preliminary data.</text>
</comment>
<dbReference type="PROSITE" id="PS00687">
    <property type="entry name" value="ALDEHYDE_DEHYDR_GLU"/>
    <property type="match status" value="1"/>
</dbReference>
<feature type="active site" evidence="5 6">
    <location>
        <position position="209"/>
    </location>
</feature>
<evidence type="ECO:0000256" key="5">
    <source>
        <dbReference type="PIRSR" id="PIRSR036492-1"/>
    </source>
</evidence>